<name>A0A239BJC4_9ACTN</name>
<dbReference type="PRINTS" id="PR00598">
    <property type="entry name" value="HTHMARR"/>
</dbReference>
<accession>A0A239BJC4</accession>
<comment type="subcellular location">
    <subcellularLocation>
        <location evidence="1">Cytoplasm</location>
    </subcellularLocation>
</comment>
<protein>
    <submittedName>
        <fullName evidence="3">DNA-binding transcriptional regulator, MarR family</fullName>
    </submittedName>
</protein>
<dbReference type="Pfam" id="PF01047">
    <property type="entry name" value="MarR"/>
    <property type="match status" value="1"/>
</dbReference>
<dbReference type="GO" id="GO:0005737">
    <property type="term" value="C:cytoplasm"/>
    <property type="evidence" value="ECO:0007669"/>
    <property type="project" value="UniProtKB-SubCell"/>
</dbReference>
<dbReference type="Proteomes" id="UP000198282">
    <property type="component" value="Unassembled WGS sequence"/>
</dbReference>
<keyword evidence="3" id="KW-0238">DNA-binding</keyword>
<evidence type="ECO:0000259" key="2">
    <source>
        <dbReference type="PROSITE" id="PS50995"/>
    </source>
</evidence>
<feature type="domain" description="HTH marR-type" evidence="2">
    <location>
        <begin position="16"/>
        <end position="146"/>
    </location>
</feature>
<dbReference type="InterPro" id="IPR036390">
    <property type="entry name" value="WH_DNA-bd_sf"/>
</dbReference>
<dbReference type="GO" id="GO:0006950">
    <property type="term" value="P:response to stress"/>
    <property type="evidence" value="ECO:0007669"/>
    <property type="project" value="TreeGrafter"/>
</dbReference>
<dbReference type="InterPro" id="IPR036388">
    <property type="entry name" value="WH-like_DNA-bd_sf"/>
</dbReference>
<keyword evidence="4" id="KW-1185">Reference proteome</keyword>
<reference evidence="3 4" key="1">
    <citation type="submission" date="2017-06" db="EMBL/GenBank/DDBJ databases">
        <authorList>
            <person name="Kim H.J."/>
            <person name="Triplett B.A."/>
        </authorList>
    </citation>
    <scope>NUCLEOTIDE SEQUENCE [LARGE SCALE GENOMIC DNA]</scope>
    <source>
        <strain evidence="3 4">CGMCC 4.2132</strain>
    </source>
</reference>
<dbReference type="GO" id="GO:0003677">
    <property type="term" value="F:DNA binding"/>
    <property type="evidence" value="ECO:0007669"/>
    <property type="project" value="UniProtKB-KW"/>
</dbReference>
<proteinExistence type="predicted"/>
<organism evidence="3 4">
    <name type="scientific">Streptosporangium subroseum</name>
    <dbReference type="NCBI Taxonomy" id="106412"/>
    <lineage>
        <taxon>Bacteria</taxon>
        <taxon>Bacillati</taxon>
        <taxon>Actinomycetota</taxon>
        <taxon>Actinomycetes</taxon>
        <taxon>Streptosporangiales</taxon>
        <taxon>Streptosporangiaceae</taxon>
        <taxon>Streptosporangium</taxon>
    </lineage>
</organism>
<dbReference type="SUPFAM" id="SSF46785">
    <property type="entry name" value="Winged helix' DNA-binding domain"/>
    <property type="match status" value="1"/>
</dbReference>
<dbReference type="GO" id="GO:0003700">
    <property type="term" value="F:DNA-binding transcription factor activity"/>
    <property type="evidence" value="ECO:0007669"/>
    <property type="project" value="InterPro"/>
</dbReference>
<evidence type="ECO:0000256" key="1">
    <source>
        <dbReference type="ARBA" id="ARBA00004496"/>
    </source>
</evidence>
<dbReference type="PANTHER" id="PTHR33164:SF5">
    <property type="entry name" value="ORGANIC HYDROPEROXIDE RESISTANCE TRANSCRIPTIONAL REGULATOR"/>
    <property type="match status" value="1"/>
</dbReference>
<dbReference type="PANTHER" id="PTHR33164">
    <property type="entry name" value="TRANSCRIPTIONAL REGULATOR, MARR FAMILY"/>
    <property type="match status" value="1"/>
</dbReference>
<evidence type="ECO:0000313" key="3">
    <source>
        <dbReference type="EMBL" id="SNS08090.1"/>
    </source>
</evidence>
<sequence length="165" mass="17806">MPLSDIGDIPDPLSLENQVCFALAVASRGVIAVYRPLLEPMGLTHPQYLVMLALWQYAPLSVKDLSRLLQLEPATLSPLLKRLEASGFVHRSRAGQDERSLAVTLTPAGRRLRDEAEKIPAAIVERLGMELAELQQLHGMLTQVIAAAGSANAAHRAVRGQASAV</sequence>
<dbReference type="InterPro" id="IPR039422">
    <property type="entry name" value="MarR/SlyA-like"/>
</dbReference>
<evidence type="ECO:0000313" key="4">
    <source>
        <dbReference type="Proteomes" id="UP000198282"/>
    </source>
</evidence>
<dbReference type="Gene3D" id="1.10.10.10">
    <property type="entry name" value="Winged helix-like DNA-binding domain superfamily/Winged helix DNA-binding domain"/>
    <property type="match status" value="1"/>
</dbReference>
<dbReference type="EMBL" id="FZOD01000003">
    <property type="protein sequence ID" value="SNS08090.1"/>
    <property type="molecule type" value="Genomic_DNA"/>
</dbReference>
<dbReference type="SMART" id="SM00347">
    <property type="entry name" value="HTH_MARR"/>
    <property type="match status" value="1"/>
</dbReference>
<dbReference type="InterPro" id="IPR000835">
    <property type="entry name" value="HTH_MarR-typ"/>
</dbReference>
<dbReference type="AlphaFoldDB" id="A0A239BJC4"/>
<dbReference type="PROSITE" id="PS50995">
    <property type="entry name" value="HTH_MARR_2"/>
    <property type="match status" value="1"/>
</dbReference>
<gene>
    <name evidence="3" type="ORF">SAMN05216276_1003270</name>
</gene>